<dbReference type="AlphaFoldDB" id="A0A5Q0UEL7"/>
<dbReference type="RefSeq" id="WP_153549715.1">
    <property type="nucleotide sequence ID" value="NZ_CP040089.1"/>
</dbReference>
<dbReference type="EMBL" id="CP040089">
    <property type="protein sequence ID" value="QGA79977.1"/>
    <property type="molecule type" value="Genomic_DNA"/>
</dbReference>
<organism evidence="1 2">
    <name type="scientific">Candidatus Nanohalobium constans</name>
    <dbReference type="NCBI Taxonomy" id="2565781"/>
    <lineage>
        <taxon>Archaea</taxon>
        <taxon>Candidatus Nanohalarchaeota</taxon>
        <taxon>Candidatus Nanohalobia</taxon>
        <taxon>Candidatus Nanohalobiales</taxon>
        <taxon>Candidatus Nanohalobiaceae</taxon>
        <taxon>Candidatus Nanohalobium</taxon>
    </lineage>
</organism>
<proteinExistence type="predicted"/>
<protein>
    <submittedName>
        <fullName evidence="1">Uncharacterized protein</fullName>
    </submittedName>
</protein>
<reference evidence="2" key="1">
    <citation type="submission" date="2019-05" db="EMBL/GenBank/DDBJ databases">
        <title>Candidatus Nanohalobium constans, a novel model system to study the DPANN nano-sized archaea: genomic and physiological characterization of a nanoarchaeon co-cultured with its chitinotrophic host.</title>
        <authorList>
            <person name="La Cono V."/>
            <person name="Arcadi E."/>
            <person name="Crisafi F."/>
            <person name="Denaro R."/>
            <person name="La Spada G."/>
            <person name="Messina E."/>
            <person name="Smedile F."/>
            <person name="Toshchakov S.V."/>
            <person name="Shevchenko M.A."/>
            <person name="Golyshin P.N."/>
            <person name="Golyshina O.V."/>
            <person name="Ferrer M."/>
            <person name="Rohde M."/>
            <person name="Mushegian A."/>
            <person name="Sorokin D.Y."/>
            <person name="Giuliano L."/>
            <person name="Yakimov M.M."/>
        </authorList>
    </citation>
    <scope>NUCLEOTIDE SEQUENCE [LARGE SCALE GENOMIC DNA]</scope>
    <source>
        <strain evidence="2">LC1Nh</strain>
    </source>
</reference>
<keyword evidence="2" id="KW-1185">Reference proteome</keyword>
<evidence type="ECO:0000313" key="2">
    <source>
        <dbReference type="Proteomes" id="UP000377803"/>
    </source>
</evidence>
<name>A0A5Q0UEL7_9ARCH</name>
<dbReference type="Proteomes" id="UP000377803">
    <property type="component" value="Chromosome"/>
</dbReference>
<dbReference type="KEGG" id="ncon:LC1Nh_0069"/>
<sequence>MSEPASLLTYSTEKKNFDSVYERNKFYRGLFGYKQTVKKNGKTYEYDKDGLMDEIPNIRIDDSVFIIAKKQTDKAREYFTEWEPKISYHIFTVMIDDKEILEKIRNDDNNGELEK</sequence>
<accession>A0A5Q0UEL7</accession>
<dbReference type="GeneID" id="42364449"/>
<evidence type="ECO:0000313" key="1">
    <source>
        <dbReference type="EMBL" id="QGA79977.1"/>
    </source>
</evidence>
<gene>
    <name evidence="1" type="ORF">LC1Nh_0069</name>
</gene>